<evidence type="ECO:0000313" key="3">
    <source>
        <dbReference type="Proteomes" id="UP000245946"/>
    </source>
</evidence>
<feature type="compositionally biased region" description="Low complexity" evidence="1">
    <location>
        <begin position="296"/>
        <end position="311"/>
    </location>
</feature>
<dbReference type="RefSeq" id="XP_025595649.1">
    <property type="nucleotide sequence ID" value="XM_025743388.1"/>
</dbReference>
<keyword evidence="3" id="KW-1185">Reference proteome</keyword>
<accession>A0A316Z0U2</accession>
<feature type="compositionally biased region" description="Low complexity" evidence="1">
    <location>
        <begin position="237"/>
        <end position="249"/>
    </location>
</feature>
<feature type="compositionally biased region" description="Polar residues" evidence="1">
    <location>
        <begin position="274"/>
        <end position="287"/>
    </location>
</feature>
<dbReference type="AlphaFoldDB" id="A0A316Z0U2"/>
<feature type="compositionally biased region" description="Pro residues" evidence="1">
    <location>
        <begin position="90"/>
        <end position="105"/>
    </location>
</feature>
<feature type="region of interest" description="Disordered" evidence="1">
    <location>
        <begin position="1"/>
        <end position="166"/>
    </location>
</feature>
<feature type="region of interest" description="Disordered" evidence="1">
    <location>
        <begin position="202"/>
        <end position="319"/>
    </location>
</feature>
<feature type="compositionally biased region" description="Low complexity" evidence="1">
    <location>
        <begin position="75"/>
        <end position="89"/>
    </location>
</feature>
<feature type="compositionally biased region" description="Basic and acidic residues" evidence="1">
    <location>
        <begin position="209"/>
        <end position="218"/>
    </location>
</feature>
<dbReference type="Proteomes" id="UP000245946">
    <property type="component" value="Unassembled WGS sequence"/>
</dbReference>
<name>A0A316Z0U2_9BASI</name>
<dbReference type="OrthoDB" id="2556027at2759"/>
<evidence type="ECO:0000313" key="2">
    <source>
        <dbReference type="EMBL" id="PWN95370.1"/>
    </source>
</evidence>
<proteinExistence type="predicted"/>
<reference evidence="2 3" key="1">
    <citation type="journal article" date="2018" name="Mol. Biol. Evol.">
        <title>Broad Genomic Sampling Reveals a Smut Pathogenic Ancestry of the Fungal Clade Ustilaginomycotina.</title>
        <authorList>
            <person name="Kijpornyongpan T."/>
            <person name="Mondo S.J."/>
            <person name="Barry K."/>
            <person name="Sandor L."/>
            <person name="Lee J."/>
            <person name="Lipzen A."/>
            <person name="Pangilinan J."/>
            <person name="LaButti K."/>
            <person name="Hainaut M."/>
            <person name="Henrissat B."/>
            <person name="Grigoriev I.V."/>
            <person name="Spatafora J.W."/>
            <person name="Aime M.C."/>
        </authorList>
    </citation>
    <scope>NUCLEOTIDE SEQUENCE [LARGE SCALE GENOMIC DNA]</scope>
    <source>
        <strain evidence="2 3">MCA 4186</strain>
    </source>
</reference>
<sequence length="319" mass="33552">MRTLSTPMRPPAVVRRPSVGTAAAGAATRTKPHQAHAERSPSPPDTRIQAPVQRPRRTSSARANGQDGTAKPNGMASHASSRSMASAGPPATPPPAVRPYEPPATLPNMRSRRDSTPSDAMLSDFGPLGGVPSPARQRGATLGGAPGTPQRESASNSAPASPWDEVLPPAIARRVAQERLIAEGAGADGLIDTWDTRGMPLSKSQMALRDSRDREEQAARLQAINAQAEAEAKLLDEQQALEAQQQHLLPAPHLSSDKRSSDATPASVRRSGRQDASSSSQPFTNLDTARYPPHAPADARPQQPQPADDGAGCCKCSVM</sequence>
<protein>
    <submittedName>
        <fullName evidence="2">Uncharacterized protein</fullName>
    </submittedName>
</protein>
<gene>
    <name evidence="2" type="ORF">FA09DRAFT_332263</name>
</gene>
<dbReference type="GeneID" id="37270932"/>
<evidence type="ECO:0000256" key="1">
    <source>
        <dbReference type="SAM" id="MobiDB-lite"/>
    </source>
</evidence>
<feature type="compositionally biased region" description="Polar residues" evidence="1">
    <location>
        <begin position="150"/>
        <end position="159"/>
    </location>
</feature>
<dbReference type="EMBL" id="KZ819305">
    <property type="protein sequence ID" value="PWN95370.1"/>
    <property type="molecule type" value="Genomic_DNA"/>
</dbReference>
<organism evidence="2 3">
    <name type="scientific">Tilletiopsis washingtonensis</name>
    <dbReference type="NCBI Taxonomy" id="58919"/>
    <lineage>
        <taxon>Eukaryota</taxon>
        <taxon>Fungi</taxon>
        <taxon>Dikarya</taxon>
        <taxon>Basidiomycota</taxon>
        <taxon>Ustilaginomycotina</taxon>
        <taxon>Exobasidiomycetes</taxon>
        <taxon>Entylomatales</taxon>
        <taxon>Entylomatales incertae sedis</taxon>
        <taxon>Tilletiopsis</taxon>
    </lineage>
</organism>